<dbReference type="Pfam" id="PF07584">
    <property type="entry name" value="BatA"/>
    <property type="match status" value="1"/>
</dbReference>
<keyword evidence="1" id="KW-1133">Transmembrane helix</keyword>
<reference evidence="3 4" key="1">
    <citation type="journal article" date="2017" name="BMC Genomics">
        <title>Genome sequencing of 39 Akkermansia muciniphila isolates reveals its population structure, genomic and functional diverisity, and global distribution in mammalian gut microbiotas.</title>
        <authorList>
            <person name="Guo X."/>
            <person name="Li S."/>
            <person name="Zhang J."/>
            <person name="Wu F."/>
            <person name="Li X."/>
            <person name="Wu D."/>
            <person name="Zhang M."/>
            <person name="Ou Z."/>
            <person name="Jie Z."/>
            <person name="Yan Q."/>
            <person name="Li P."/>
            <person name="Yi J."/>
            <person name="Peng Y."/>
        </authorList>
    </citation>
    <scope>NUCLEOTIDE SEQUENCE [LARGE SCALE GENOMIC DNA]</scope>
    <source>
        <strain evidence="3 4">GP24</strain>
    </source>
</reference>
<dbReference type="OrthoDB" id="177627at2"/>
<evidence type="ECO:0000259" key="2">
    <source>
        <dbReference type="Pfam" id="PF07584"/>
    </source>
</evidence>
<keyword evidence="1" id="KW-0812">Transmembrane</keyword>
<feature type="transmembrane region" description="Helical" evidence="1">
    <location>
        <begin position="549"/>
        <end position="568"/>
    </location>
</feature>
<feature type="transmembrane region" description="Helical" evidence="1">
    <location>
        <begin position="6"/>
        <end position="26"/>
    </location>
</feature>
<dbReference type="Proteomes" id="UP000236000">
    <property type="component" value="Unassembled WGS sequence"/>
</dbReference>
<keyword evidence="1" id="KW-0472">Membrane</keyword>
<dbReference type="AlphaFoldDB" id="A0A2N8HB77"/>
<dbReference type="PANTHER" id="PTHR37464">
    <property type="entry name" value="BLL2463 PROTEIN"/>
    <property type="match status" value="1"/>
</dbReference>
<name>A0A2N8HB77_9BACT</name>
<organism evidence="3 4">
    <name type="scientific">Akkermansia muciniphila</name>
    <dbReference type="NCBI Taxonomy" id="239935"/>
    <lineage>
        <taxon>Bacteria</taxon>
        <taxon>Pseudomonadati</taxon>
        <taxon>Verrucomicrobiota</taxon>
        <taxon>Verrucomicrobiia</taxon>
        <taxon>Verrucomicrobiales</taxon>
        <taxon>Akkermansiaceae</taxon>
        <taxon>Akkermansia</taxon>
    </lineage>
</organism>
<dbReference type="EMBL" id="PJKA01000013">
    <property type="protein sequence ID" value="PNC17105.1"/>
    <property type="molecule type" value="Genomic_DNA"/>
</dbReference>
<dbReference type="RefSeq" id="WP_102715340.1">
    <property type="nucleotide sequence ID" value="NZ_PJKA01000013.1"/>
</dbReference>
<gene>
    <name evidence="3" type="ORF">CXU22_10750</name>
</gene>
<evidence type="ECO:0000313" key="3">
    <source>
        <dbReference type="EMBL" id="PNC17105.1"/>
    </source>
</evidence>
<accession>A0A2N8HB77</accession>
<sequence length="575" mass="62206">MIPHFTNTAALWALLAIPLIIAVHFLQHRTKVQPTATLFLLEALAPEAHEGNIWDRLRTSRAFWMQILAALLLTWVLAAPAWPGKDARQTVVFILDDSADMAPFREEAVRAVSGDMDVIRQSGIPANWVLLGSRPSSRPLYRGTDSRQALHALDLWQPREGTHDLSPALRTATAIAGPTGITRLVTSTGRRVPPGQSARGVGRPLDNAGFAGITPVEDSGPARWRIAVKNNSSAPLQSAVIIHTEDGRPPAKRLLHLNPGAVTEFEYSLPPECGKAVLRLPPDAFPADDALLLVRTVPKPVTVGMDVPEKAGETFHNIMDGLPGFTPAPAGSAPSLRLLTEKTENAGKTGSPAIMLAAGGKPSSGPVTAEQHPLTDGLNWSGLLVRSIGAMSPGEKASILLWQGEEPLAWVEGKRLFLNWPWEKSNADRVPAPLLMIRRFMQSVQEQLPGTRYGNLPGGTLLSVPAGGKLIQTTPGGERRESVFSGRLPEEAGYVEILSPVTEKTPLFQGSVWFSDARMGDFSHCSTFDTGLPRPHEETLRHMKHDPLAPLWLALAVLALVISWLPSIPDKSPRP</sequence>
<comment type="caution">
    <text evidence="3">The sequence shown here is derived from an EMBL/GenBank/DDBJ whole genome shotgun (WGS) entry which is preliminary data.</text>
</comment>
<evidence type="ECO:0000256" key="1">
    <source>
        <dbReference type="SAM" id="Phobius"/>
    </source>
</evidence>
<feature type="transmembrane region" description="Helical" evidence="1">
    <location>
        <begin position="62"/>
        <end position="82"/>
    </location>
</feature>
<evidence type="ECO:0000313" key="4">
    <source>
        <dbReference type="Proteomes" id="UP000236000"/>
    </source>
</evidence>
<feature type="domain" description="Aerotolerance regulator N-terminal" evidence="2">
    <location>
        <begin position="3"/>
        <end position="80"/>
    </location>
</feature>
<dbReference type="PANTHER" id="PTHR37464:SF1">
    <property type="entry name" value="BLL2463 PROTEIN"/>
    <property type="match status" value="1"/>
</dbReference>
<proteinExistence type="predicted"/>
<dbReference type="InterPro" id="IPR024163">
    <property type="entry name" value="Aerotolerance_reg_N"/>
</dbReference>
<protein>
    <recommendedName>
        <fullName evidence="2">Aerotolerance regulator N-terminal domain-containing protein</fullName>
    </recommendedName>
</protein>